<protein>
    <submittedName>
        <fullName evidence="2">Uncharacterized protein</fullName>
    </submittedName>
</protein>
<evidence type="ECO:0000313" key="2">
    <source>
        <dbReference type="EMBL" id="KAK3949003.1"/>
    </source>
</evidence>
<accession>A0AAN6NQ82</accession>
<reference evidence="2" key="1">
    <citation type="journal article" date="2023" name="Mol. Phylogenet. Evol.">
        <title>Genome-scale phylogeny and comparative genomics of the fungal order Sordariales.</title>
        <authorList>
            <person name="Hensen N."/>
            <person name="Bonometti L."/>
            <person name="Westerberg I."/>
            <person name="Brannstrom I.O."/>
            <person name="Guillou S."/>
            <person name="Cros-Aarteil S."/>
            <person name="Calhoun S."/>
            <person name="Haridas S."/>
            <person name="Kuo A."/>
            <person name="Mondo S."/>
            <person name="Pangilinan J."/>
            <person name="Riley R."/>
            <person name="LaButti K."/>
            <person name="Andreopoulos B."/>
            <person name="Lipzen A."/>
            <person name="Chen C."/>
            <person name="Yan M."/>
            <person name="Daum C."/>
            <person name="Ng V."/>
            <person name="Clum A."/>
            <person name="Steindorff A."/>
            <person name="Ohm R.A."/>
            <person name="Martin F."/>
            <person name="Silar P."/>
            <person name="Natvig D.O."/>
            <person name="Lalanne C."/>
            <person name="Gautier V."/>
            <person name="Ament-Velasquez S.L."/>
            <person name="Kruys A."/>
            <person name="Hutchinson M.I."/>
            <person name="Powell A.J."/>
            <person name="Barry K."/>
            <person name="Miller A.N."/>
            <person name="Grigoriev I.V."/>
            <person name="Debuchy R."/>
            <person name="Gladieux P."/>
            <person name="Hiltunen Thoren M."/>
            <person name="Johannesson H."/>
        </authorList>
    </citation>
    <scope>NUCLEOTIDE SEQUENCE</scope>
    <source>
        <strain evidence="2">CBS 626.80</strain>
    </source>
</reference>
<feature type="transmembrane region" description="Helical" evidence="1">
    <location>
        <begin position="47"/>
        <end position="70"/>
    </location>
</feature>
<keyword evidence="3" id="KW-1185">Reference proteome</keyword>
<feature type="transmembrane region" description="Helical" evidence="1">
    <location>
        <begin position="119"/>
        <end position="137"/>
    </location>
</feature>
<feature type="transmembrane region" description="Helical" evidence="1">
    <location>
        <begin position="77"/>
        <end position="99"/>
    </location>
</feature>
<comment type="caution">
    <text evidence="2">The sequence shown here is derived from an EMBL/GenBank/DDBJ whole genome shotgun (WGS) entry which is preliminary data.</text>
</comment>
<evidence type="ECO:0000256" key="1">
    <source>
        <dbReference type="SAM" id="Phobius"/>
    </source>
</evidence>
<evidence type="ECO:0000313" key="3">
    <source>
        <dbReference type="Proteomes" id="UP001303222"/>
    </source>
</evidence>
<proteinExistence type="predicted"/>
<dbReference type="AlphaFoldDB" id="A0AAN6NQ82"/>
<dbReference type="Proteomes" id="UP001303222">
    <property type="component" value="Unassembled WGS sequence"/>
</dbReference>
<dbReference type="EMBL" id="MU859233">
    <property type="protein sequence ID" value="KAK3949003.1"/>
    <property type="molecule type" value="Genomic_DNA"/>
</dbReference>
<keyword evidence="1" id="KW-0812">Transmembrane</keyword>
<name>A0AAN6NQ82_9PEZI</name>
<reference evidence="2" key="2">
    <citation type="submission" date="2023-06" db="EMBL/GenBank/DDBJ databases">
        <authorList>
            <consortium name="Lawrence Berkeley National Laboratory"/>
            <person name="Mondo S.J."/>
            <person name="Hensen N."/>
            <person name="Bonometti L."/>
            <person name="Westerberg I."/>
            <person name="Brannstrom I.O."/>
            <person name="Guillou S."/>
            <person name="Cros-Aarteil S."/>
            <person name="Calhoun S."/>
            <person name="Haridas S."/>
            <person name="Kuo A."/>
            <person name="Pangilinan J."/>
            <person name="Riley R."/>
            <person name="Labutti K."/>
            <person name="Andreopoulos B."/>
            <person name="Lipzen A."/>
            <person name="Chen C."/>
            <person name="Yanf M."/>
            <person name="Daum C."/>
            <person name="Ng V."/>
            <person name="Clum A."/>
            <person name="Steindorff A."/>
            <person name="Ohm R."/>
            <person name="Martin F."/>
            <person name="Silar P."/>
            <person name="Natvig D."/>
            <person name="Lalanne C."/>
            <person name="Gautier V."/>
            <person name="Ament-Velasquez S.L."/>
            <person name="Kruys A."/>
            <person name="Hutchinson M.I."/>
            <person name="Powell A.J."/>
            <person name="Barry K."/>
            <person name="Miller A.N."/>
            <person name="Grigoriev I.V."/>
            <person name="Debuchy R."/>
            <person name="Gladieux P."/>
            <person name="Thoren M.H."/>
            <person name="Johannesson H."/>
        </authorList>
    </citation>
    <scope>NUCLEOTIDE SEQUENCE</scope>
    <source>
        <strain evidence="2">CBS 626.80</strain>
    </source>
</reference>
<sequence>MVDLGQMVFHGWTAFGITGSRETANVYNDGIAALGASNGIGGKWGQAGYLLSSCIGCGLLKSNFLFLFLIWQPRAAFLLFSLITMIPQSLHLPGCFFAVQCNKNADRFSQKLLSTFHMIHTSDFLFVTWLGIAGLLLA</sequence>
<gene>
    <name evidence="2" type="ORF">QBC32DRAFT_45030</name>
</gene>
<organism evidence="2 3">
    <name type="scientific">Pseudoneurospora amorphoporcata</name>
    <dbReference type="NCBI Taxonomy" id="241081"/>
    <lineage>
        <taxon>Eukaryota</taxon>
        <taxon>Fungi</taxon>
        <taxon>Dikarya</taxon>
        <taxon>Ascomycota</taxon>
        <taxon>Pezizomycotina</taxon>
        <taxon>Sordariomycetes</taxon>
        <taxon>Sordariomycetidae</taxon>
        <taxon>Sordariales</taxon>
        <taxon>Sordariaceae</taxon>
        <taxon>Pseudoneurospora</taxon>
    </lineage>
</organism>
<keyword evidence="1" id="KW-0472">Membrane</keyword>
<keyword evidence="1" id="KW-1133">Transmembrane helix</keyword>